<keyword evidence="9 13" id="KW-0275">Fatty acid biosynthesis</keyword>
<evidence type="ECO:0000256" key="9">
    <source>
        <dbReference type="ARBA" id="ARBA00023160"/>
    </source>
</evidence>
<evidence type="ECO:0000256" key="13">
    <source>
        <dbReference type="HAMAP-Rule" id="MF_01815"/>
    </source>
</evidence>
<feature type="active site" evidence="13">
    <location>
        <position position="285"/>
    </location>
</feature>
<dbReference type="Pfam" id="PF08541">
    <property type="entry name" value="ACP_syn_III_C"/>
    <property type="match status" value="1"/>
</dbReference>
<dbReference type="EC" id="2.3.1.180" evidence="3 13"/>
<comment type="function">
    <text evidence="13">Catalyzes the condensation reaction of fatty acid synthesis by the addition to an acyl acceptor of two carbons from malonyl-ACP. Catalyzes the first condensation reaction which initiates fatty acid synthesis and may therefore play a role in governing the total rate of fatty acid production. Possesses both acetoacetyl-ACP synthase and acetyl transacylase activities. Its substrate specificity determines the biosynthesis of branched-chain and/or straight-chain of fatty acids.</text>
</comment>
<sequence>MPSRASITAVHGYVPPDLLTNADLARMVDTTDSWITERTGIKERHILKGEGLGTSHMGAEAVRGLLKKTNTRPEEIDLLICATTTPDMQFPSTANLICDMVGINNIGSFDVQAACSGFLYSLTIASQFIATGTAKKVIVVGADKMSSIIDYQDRATCVIFGDGAGAVLLEPNNQGYGIMDALIRSDGSGAIHLHQKAGGSRMPASADTIAKRLHYVHQEGAAVYKFAIAKMAEVSGEIMTRNNLRGDQIDWLVPHQANKRIIESTAERMGLSMDKVMVTIHKYGNTTNATIPLCLWDYEPQLKAGNKMVFAAFGGGFTWAGVYVQWAYDGAKAAKLNGNAGHA</sequence>
<comment type="subunit">
    <text evidence="13">Homodimer.</text>
</comment>
<dbReference type="GO" id="GO:0005737">
    <property type="term" value="C:cytoplasm"/>
    <property type="evidence" value="ECO:0007669"/>
    <property type="project" value="UniProtKB-SubCell"/>
</dbReference>
<evidence type="ECO:0000256" key="2">
    <source>
        <dbReference type="ARBA" id="ARBA00008642"/>
    </source>
</evidence>
<dbReference type="InterPro" id="IPR013747">
    <property type="entry name" value="ACP_syn_III_C"/>
</dbReference>
<dbReference type="InterPro" id="IPR016039">
    <property type="entry name" value="Thiolase-like"/>
</dbReference>
<dbReference type="NCBIfam" id="TIGR00747">
    <property type="entry name" value="fabH"/>
    <property type="match status" value="1"/>
</dbReference>
<evidence type="ECO:0000313" key="16">
    <source>
        <dbReference type="EMBL" id="RDV01232.1"/>
    </source>
</evidence>
<evidence type="ECO:0000256" key="11">
    <source>
        <dbReference type="ARBA" id="ARBA00023315"/>
    </source>
</evidence>
<dbReference type="CDD" id="cd00830">
    <property type="entry name" value="KAS_III"/>
    <property type="match status" value="1"/>
</dbReference>
<evidence type="ECO:0000313" key="17">
    <source>
        <dbReference type="Proteomes" id="UP000263993"/>
    </source>
</evidence>
<keyword evidence="11 13" id="KW-0012">Acyltransferase</keyword>
<feature type="domain" description="Beta-ketoacyl-[acyl-carrier-protein] synthase III C-terminal" evidence="14">
    <location>
        <begin position="240"/>
        <end position="326"/>
    </location>
</feature>
<dbReference type="OrthoDB" id="9815506at2"/>
<reference evidence="17" key="1">
    <citation type="submission" date="2018-08" db="EMBL/GenBank/DDBJ databases">
        <authorList>
            <person name="Kim S.-J."/>
            <person name="Jung G.-Y."/>
        </authorList>
    </citation>
    <scope>NUCLEOTIDE SEQUENCE [LARGE SCALE GENOMIC DNA]</scope>
    <source>
        <strain evidence="17">GY_H</strain>
    </source>
</reference>
<comment type="pathway">
    <text evidence="1 13">Lipid metabolism; fatty acid biosynthesis.</text>
</comment>
<dbReference type="UniPathway" id="UPA00094"/>
<dbReference type="GO" id="GO:0004315">
    <property type="term" value="F:3-oxoacyl-[acyl-carrier-protein] synthase activity"/>
    <property type="evidence" value="ECO:0007669"/>
    <property type="project" value="InterPro"/>
</dbReference>
<feature type="region of interest" description="ACP-binding" evidence="13">
    <location>
        <begin position="256"/>
        <end position="260"/>
    </location>
</feature>
<evidence type="ECO:0000256" key="6">
    <source>
        <dbReference type="ARBA" id="ARBA00022679"/>
    </source>
</evidence>
<comment type="domain">
    <text evidence="13">The last Arg residue of the ACP-binding site is essential for the weak association between ACP/AcpP and FabH.</text>
</comment>
<keyword evidence="6 13" id="KW-0808">Transferase</keyword>
<accession>A0A371B120</accession>
<feature type="active site" evidence="13">
    <location>
        <position position="255"/>
    </location>
</feature>
<evidence type="ECO:0000256" key="7">
    <source>
        <dbReference type="ARBA" id="ARBA00022832"/>
    </source>
</evidence>
<proteinExistence type="inferred from homology"/>
<feature type="active site" evidence="13">
    <location>
        <position position="115"/>
    </location>
</feature>
<dbReference type="PANTHER" id="PTHR34069:SF2">
    <property type="entry name" value="BETA-KETOACYL-[ACYL-CARRIER-PROTEIN] SYNTHASE III"/>
    <property type="match status" value="1"/>
</dbReference>
<evidence type="ECO:0000259" key="15">
    <source>
        <dbReference type="Pfam" id="PF08545"/>
    </source>
</evidence>
<dbReference type="FunFam" id="3.40.47.10:FF:000004">
    <property type="entry name" value="3-oxoacyl-[acyl-carrier-protein] synthase 3"/>
    <property type="match status" value="1"/>
</dbReference>
<keyword evidence="10 13" id="KW-0511">Multifunctional enzyme</keyword>
<evidence type="ECO:0000256" key="4">
    <source>
        <dbReference type="ARBA" id="ARBA00022490"/>
    </source>
</evidence>
<keyword evidence="5 13" id="KW-0444">Lipid biosynthesis</keyword>
<dbReference type="InterPro" id="IPR004655">
    <property type="entry name" value="FabH"/>
</dbReference>
<dbReference type="Proteomes" id="UP000263993">
    <property type="component" value="Unassembled WGS sequence"/>
</dbReference>
<protein>
    <recommendedName>
        <fullName evidence="3 13">Beta-ketoacyl-[acyl-carrier-protein] synthase III</fullName>
        <shortName evidence="13">Beta-ketoacyl-ACP synthase III</shortName>
        <shortName evidence="13">KAS III</shortName>
        <ecNumber evidence="3 13">2.3.1.180</ecNumber>
    </recommendedName>
    <alternativeName>
        <fullName evidence="13">3-oxoacyl-[acyl-carrier-protein] synthase 3</fullName>
    </alternativeName>
    <alternativeName>
        <fullName evidence="13">3-oxoacyl-[acyl-carrier-protein] synthase III</fullName>
    </alternativeName>
</protein>
<comment type="subcellular location">
    <subcellularLocation>
        <location evidence="13">Cytoplasm</location>
    </subcellularLocation>
</comment>
<name>A0A371B120_9BRAD</name>
<keyword evidence="17" id="KW-1185">Reference proteome</keyword>
<evidence type="ECO:0000256" key="3">
    <source>
        <dbReference type="ARBA" id="ARBA00012333"/>
    </source>
</evidence>
<dbReference type="HAMAP" id="MF_01815">
    <property type="entry name" value="FabH"/>
    <property type="match status" value="1"/>
</dbReference>
<evidence type="ECO:0000256" key="8">
    <source>
        <dbReference type="ARBA" id="ARBA00023098"/>
    </source>
</evidence>
<dbReference type="Pfam" id="PF08545">
    <property type="entry name" value="ACP_syn_III"/>
    <property type="match status" value="1"/>
</dbReference>
<dbReference type="InterPro" id="IPR013751">
    <property type="entry name" value="ACP_syn_III_N"/>
</dbReference>
<dbReference type="SUPFAM" id="SSF53901">
    <property type="entry name" value="Thiolase-like"/>
    <property type="match status" value="1"/>
</dbReference>
<organism evidence="16 17">
    <name type="scientific">Undibacter mobilis</name>
    <dbReference type="NCBI Taxonomy" id="2292256"/>
    <lineage>
        <taxon>Bacteria</taxon>
        <taxon>Pseudomonadati</taxon>
        <taxon>Pseudomonadota</taxon>
        <taxon>Alphaproteobacteria</taxon>
        <taxon>Hyphomicrobiales</taxon>
        <taxon>Nitrobacteraceae</taxon>
        <taxon>Undibacter</taxon>
    </lineage>
</organism>
<dbReference type="AlphaFoldDB" id="A0A371B120"/>
<keyword evidence="4 13" id="KW-0963">Cytoplasm</keyword>
<evidence type="ECO:0000256" key="5">
    <source>
        <dbReference type="ARBA" id="ARBA00022516"/>
    </source>
</evidence>
<gene>
    <name evidence="13" type="primary">fabH</name>
    <name evidence="16" type="ORF">DXH78_18545</name>
</gene>
<dbReference type="NCBIfam" id="NF006829">
    <property type="entry name" value="PRK09352.1"/>
    <property type="match status" value="1"/>
</dbReference>
<comment type="catalytic activity">
    <reaction evidence="12">
        <text>malonyl-[ACP] + acetyl-CoA + H(+) = 3-oxobutanoyl-[ACP] + CO2 + CoA</text>
        <dbReference type="Rhea" id="RHEA:12080"/>
        <dbReference type="Rhea" id="RHEA-COMP:9623"/>
        <dbReference type="Rhea" id="RHEA-COMP:9625"/>
        <dbReference type="ChEBI" id="CHEBI:15378"/>
        <dbReference type="ChEBI" id="CHEBI:16526"/>
        <dbReference type="ChEBI" id="CHEBI:57287"/>
        <dbReference type="ChEBI" id="CHEBI:57288"/>
        <dbReference type="ChEBI" id="CHEBI:78449"/>
        <dbReference type="ChEBI" id="CHEBI:78450"/>
        <dbReference type="EC" id="2.3.1.180"/>
    </reaction>
    <physiologicalReaction direction="left-to-right" evidence="12">
        <dbReference type="Rhea" id="RHEA:12081"/>
    </physiologicalReaction>
</comment>
<comment type="similarity">
    <text evidence="2 13">Belongs to the thiolase-like superfamily. FabH family.</text>
</comment>
<evidence type="ECO:0000256" key="12">
    <source>
        <dbReference type="ARBA" id="ARBA00051096"/>
    </source>
</evidence>
<comment type="caution">
    <text evidence="16">The sequence shown here is derived from an EMBL/GenBank/DDBJ whole genome shotgun (WGS) entry which is preliminary data.</text>
</comment>
<dbReference type="PANTHER" id="PTHR34069">
    <property type="entry name" value="3-OXOACYL-[ACYL-CARRIER-PROTEIN] SYNTHASE 3"/>
    <property type="match status" value="1"/>
</dbReference>
<evidence type="ECO:0000256" key="10">
    <source>
        <dbReference type="ARBA" id="ARBA00023268"/>
    </source>
</evidence>
<keyword evidence="7 13" id="KW-0276">Fatty acid metabolism</keyword>
<dbReference type="EMBL" id="QRGO01000003">
    <property type="protein sequence ID" value="RDV01232.1"/>
    <property type="molecule type" value="Genomic_DNA"/>
</dbReference>
<feature type="domain" description="Beta-ketoacyl-[acyl-carrier-protein] synthase III N-terminal" evidence="15">
    <location>
        <begin position="109"/>
        <end position="187"/>
    </location>
</feature>
<keyword evidence="8 13" id="KW-0443">Lipid metabolism</keyword>
<dbReference type="Gene3D" id="3.40.47.10">
    <property type="match status" value="1"/>
</dbReference>
<dbReference type="GO" id="GO:0033818">
    <property type="term" value="F:beta-ketoacyl-acyl-carrier-protein synthase III activity"/>
    <property type="evidence" value="ECO:0007669"/>
    <property type="project" value="UniProtKB-UniRule"/>
</dbReference>
<dbReference type="GO" id="GO:0006633">
    <property type="term" value="P:fatty acid biosynthetic process"/>
    <property type="evidence" value="ECO:0007669"/>
    <property type="project" value="UniProtKB-UniRule"/>
</dbReference>
<evidence type="ECO:0000259" key="14">
    <source>
        <dbReference type="Pfam" id="PF08541"/>
    </source>
</evidence>
<dbReference type="GO" id="GO:0044550">
    <property type="term" value="P:secondary metabolite biosynthetic process"/>
    <property type="evidence" value="ECO:0007669"/>
    <property type="project" value="TreeGrafter"/>
</dbReference>
<evidence type="ECO:0000256" key="1">
    <source>
        <dbReference type="ARBA" id="ARBA00005194"/>
    </source>
</evidence>